<evidence type="ECO:0000313" key="3">
    <source>
        <dbReference type="Proteomes" id="UP000308744"/>
    </source>
</evidence>
<feature type="compositionally biased region" description="Basic and acidic residues" evidence="1">
    <location>
        <begin position="269"/>
        <end position="285"/>
    </location>
</feature>
<dbReference type="AlphaFoldDB" id="A0A4U2YYF7"/>
<reference evidence="2 3" key="1">
    <citation type="submission" date="2019-04" db="EMBL/GenBank/DDBJ databases">
        <title>Lysinibacillus genome sequencing.</title>
        <authorList>
            <person name="Dunlap C."/>
        </authorList>
    </citation>
    <scope>NUCLEOTIDE SEQUENCE [LARGE SCALE GENOMIC DNA]</scope>
    <source>
        <strain evidence="2 3">CCTCC AB 2010389</strain>
    </source>
</reference>
<dbReference type="Proteomes" id="UP000308744">
    <property type="component" value="Unassembled WGS sequence"/>
</dbReference>
<keyword evidence="3" id="KW-1185">Reference proteome</keyword>
<proteinExistence type="predicted"/>
<name>A0A4U2YYF7_9BACI</name>
<evidence type="ECO:0000313" key="2">
    <source>
        <dbReference type="EMBL" id="TKI66659.1"/>
    </source>
</evidence>
<organism evidence="2 3">
    <name type="scientific">Lysinibacillus mangiferihumi</name>
    <dbReference type="NCBI Taxonomy" id="1130819"/>
    <lineage>
        <taxon>Bacteria</taxon>
        <taxon>Bacillati</taxon>
        <taxon>Bacillota</taxon>
        <taxon>Bacilli</taxon>
        <taxon>Bacillales</taxon>
        <taxon>Bacillaceae</taxon>
        <taxon>Lysinibacillus</taxon>
    </lineage>
</organism>
<feature type="region of interest" description="Disordered" evidence="1">
    <location>
        <begin position="266"/>
        <end position="299"/>
    </location>
</feature>
<dbReference type="EMBL" id="SZPU01000056">
    <property type="protein sequence ID" value="TKI66659.1"/>
    <property type="molecule type" value="Genomic_DNA"/>
</dbReference>
<comment type="caution">
    <text evidence="2">The sequence shown here is derived from an EMBL/GenBank/DDBJ whole genome shotgun (WGS) entry which is preliminary data.</text>
</comment>
<feature type="region of interest" description="Disordered" evidence="1">
    <location>
        <begin position="1"/>
        <end position="27"/>
    </location>
</feature>
<evidence type="ECO:0000256" key="1">
    <source>
        <dbReference type="SAM" id="MobiDB-lite"/>
    </source>
</evidence>
<accession>A0A4U2YYF7</accession>
<protein>
    <submittedName>
        <fullName evidence="2">Uncharacterized protein</fullName>
    </submittedName>
</protein>
<dbReference type="RefSeq" id="WP_107896592.1">
    <property type="nucleotide sequence ID" value="NZ_PYWM01000022.1"/>
</dbReference>
<gene>
    <name evidence="2" type="ORF">FC756_14635</name>
</gene>
<feature type="compositionally biased region" description="Polar residues" evidence="1">
    <location>
        <begin position="1"/>
        <end position="17"/>
    </location>
</feature>
<sequence>MSNLAEQFNNPTAYQQPQGGGVLAQASSSREMEEVKGQIFMAKSYPRNYFEAEKRIQDACKRPSLAGTSMYAYNRGATKVEGASIRLAEVLAQNWGNLSYGIQELEQREGESVAKAFCWDLETNVRQEKVFTVKHVRSARGNLIPLKDPRDIYERVASDGARRLRACILGVIPGDVVEMAIEQCRLTLSGQSDKPLKERVSGALAHFKEKYGVTQEMIEDRFGYSASSFSEFDLVQLTNIRNSIKDGMSIVEDWFNKDIGKNQSSALGEDFKAQTEPKTEVKPDAPNDIPIEQPELPLE</sequence>